<protein>
    <recommendedName>
        <fullName evidence="4">Branched-chain amino acid:cation transporter, LIVCS family</fullName>
    </recommendedName>
</protein>
<evidence type="ECO:0008006" key="4">
    <source>
        <dbReference type="Google" id="ProtNLM"/>
    </source>
</evidence>
<dbReference type="STRING" id="1128970.SAMN04487935_1634"/>
<reference evidence="2 3" key="1">
    <citation type="submission" date="2016-10" db="EMBL/GenBank/DDBJ databases">
        <authorList>
            <person name="de Groot N.N."/>
        </authorList>
    </citation>
    <scope>NUCLEOTIDE SEQUENCE [LARGE SCALE GENOMIC DNA]</scope>
    <source>
        <strain evidence="2 3">CGMCC 1.10076</strain>
    </source>
</reference>
<name>A0A1G8W3C2_9FLAO</name>
<dbReference type="RefSeq" id="WP_091393650.1">
    <property type="nucleotide sequence ID" value="NZ_BKAI01000003.1"/>
</dbReference>
<proteinExistence type="predicted"/>
<dbReference type="Proteomes" id="UP000199580">
    <property type="component" value="Unassembled WGS sequence"/>
</dbReference>
<dbReference type="AlphaFoldDB" id="A0A1G8W3C2"/>
<gene>
    <name evidence="2" type="ORF">SAMN04487935_1634</name>
</gene>
<dbReference type="EMBL" id="FNEZ01000002">
    <property type="protein sequence ID" value="SDJ72818.1"/>
    <property type="molecule type" value="Genomic_DNA"/>
</dbReference>
<feature type="transmembrane region" description="Helical" evidence="1">
    <location>
        <begin position="74"/>
        <end position="96"/>
    </location>
</feature>
<organism evidence="2 3">
    <name type="scientific">Flavobacterium noncentrifugens</name>
    <dbReference type="NCBI Taxonomy" id="1128970"/>
    <lineage>
        <taxon>Bacteria</taxon>
        <taxon>Pseudomonadati</taxon>
        <taxon>Bacteroidota</taxon>
        <taxon>Flavobacteriia</taxon>
        <taxon>Flavobacteriales</taxon>
        <taxon>Flavobacteriaceae</taxon>
        <taxon>Flavobacterium</taxon>
    </lineage>
</organism>
<evidence type="ECO:0000313" key="3">
    <source>
        <dbReference type="Proteomes" id="UP000199580"/>
    </source>
</evidence>
<feature type="transmembrane region" description="Helical" evidence="1">
    <location>
        <begin position="38"/>
        <end position="62"/>
    </location>
</feature>
<dbReference type="OrthoDB" id="1377361at2"/>
<keyword evidence="1" id="KW-0812">Transmembrane</keyword>
<evidence type="ECO:0000313" key="2">
    <source>
        <dbReference type="EMBL" id="SDJ72818.1"/>
    </source>
</evidence>
<keyword evidence="3" id="KW-1185">Reference proteome</keyword>
<feature type="transmembrane region" description="Helical" evidence="1">
    <location>
        <begin position="12"/>
        <end position="32"/>
    </location>
</feature>
<evidence type="ECO:0000256" key="1">
    <source>
        <dbReference type="SAM" id="Phobius"/>
    </source>
</evidence>
<accession>A0A1G8W3C2</accession>
<keyword evidence="1" id="KW-0472">Membrane</keyword>
<sequence length="101" mass="11905">MYYLRKAGEFSTHMAIGSFTIGTLILLLYKMIPYNFDMLLIGLAYIVIAFVLNSLVFFHLLYYFITQKNYREYFAVKMLILLVNIPIAALYAYFVFEPFNL</sequence>
<keyword evidence="1" id="KW-1133">Transmembrane helix</keyword>